<dbReference type="EMBL" id="GGEC01078572">
    <property type="protein sequence ID" value="MBX59056.1"/>
    <property type="molecule type" value="Transcribed_RNA"/>
</dbReference>
<accession>A0A2P2PWD7</accession>
<proteinExistence type="predicted"/>
<protein>
    <submittedName>
        <fullName evidence="1">Uncharacterized protein</fullName>
    </submittedName>
</protein>
<organism evidence="1">
    <name type="scientific">Rhizophora mucronata</name>
    <name type="common">Asiatic mangrove</name>
    <dbReference type="NCBI Taxonomy" id="61149"/>
    <lineage>
        <taxon>Eukaryota</taxon>
        <taxon>Viridiplantae</taxon>
        <taxon>Streptophyta</taxon>
        <taxon>Embryophyta</taxon>
        <taxon>Tracheophyta</taxon>
        <taxon>Spermatophyta</taxon>
        <taxon>Magnoliopsida</taxon>
        <taxon>eudicotyledons</taxon>
        <taxon>Gunneridae</taxon>
        <taxon>Pentapetalae</taxon>
        <taxon>rosids</taxon>
        <taxon>fabids</taxon>
        <taxon>Malpighiales</taxon>
        <taxon>Rhizophoraceae</taxon>
        <taxon>Rhizophora</taxon>
    </lineage>
</organism>
<reference evidence="1" key="1">
    <citation type="submission" date="2018-02" db="EMBL/GenBank/DDBJ databases">
        <title>Rhizophora mucronata_Transcriptome.</title>
        <authorList>
            <person name="Meera S.P."/>
            <person name="Sreeshan A."/>
            <person name="Augustine A."/>
        </authorList>
    </citation>
    <scope>NUCLEOTIDE SEQUENCE</scope>
    <source>
        <tissue evidence="1">Leaf</tissue>
    </source>
</reference>
<dbReference type="AlphaFoldDB" id="A0A2P2PWD7"/>
<evidence type="ECO:0000313" key="1">
    <source>
        <dbReference type="EMBL" id="MBX59056.1"/>
    </source>
</evidence>
<name>A0A2P2PWD7_RHIMU</name>
<sequence>MLLTCMFCGFFHLQVVNNKTLWICQEIKTYFTPHFF</sequence>